<gene>
    <name evidence="2" type="ORF">GOC83_07430</name>
</gene>
<dbReference type="Pfam" id="PF24365">
    <property type="entry name" value="DUF7521"/>
    <property type="match status" value="1"/>
</dbReference>
<name>A0A847TS65_9EURY</name>
<comment type="caution">
    <text evidence="2">The sequence shown here is derived from an EMBL/GenBank/DDBJ whole genome shotgun (WGS) entry which is preliminary data.</text>
</comment>
<feature type="transmembrane region" description="Helical" evidence="1">
    <location>
        <begin position="39"/>
        <end position="56"/>
    </location>
</feature>
<evidence type="ECO:0000313" key="2">
    <source>
        <dbReference type="EMBL" id="NLV05963.1"/>
    </source>
</evidence>
<evidence type="ECO:0000313" key="3">
    <source>
        <dbReference type="Proteomes" id="UP000610611"/>
    </source>
</evidence>
<sequence length="92" mass="9436">MTVLDTLATVGAAGTALLGIIVASLAFRGYRRNDSPVMRGLAIGIVAIAVVPFLVVEVVTPLLPLTDAQALLGATLSHTIGLLAIYQTFSSS</sequence>
<feature type="transmembrane region" description="Helical" evidence="1">
    <location>
        <begin position="6"/>
        <end position="27"/>
    </location>
</feature>
<dbReference type="InterPro" id="IPR055943">
    <property type="entry name" value="DUF7521"/>
</dbReference>
<evidence type="ECO:0008006" key="4">
    <source>
        <dbReference type="Google" id="ProtNLM"/>
    </source>
</evidence>
<dbReference type="EMBL" id="WOWB01000001">
    <property type="protein sequence ID" value="NLV05963.1"/>
    <property type="molecule type" value="Genomic_DNA"/>
</dbReference>
<accession>A0A847TS65</accession>
<keyword evidence="1" id="KW-1133">Transmembrane helix</keyword>
<organism evidence="2 3">
    <name type="scientific">Haloarcula rubripromontorii</name>
    <dbReference type="NCBI Taxonomy" id="1705562"/>
    <lineage>
        <taxon>Archaea</taxon>
        <taxon>Methanobacteriati</taxon>
        <taxon>Methanobacteriota</taxon>
        <taxon>Stenosarchaea group</taxon>
        <taxon>Halobacteria</taxon>
        <taxon>Halobacteriales</taxon>
        <taxon>Haloarculaceae</taxon>
        <taxon>Haloarcula</taxon>
    </lineage>
</organism>
<evidence type="ECO:0000256" key="1">
    <source>
        <dbReference type="SAM" id="Phobius"/>
    </source>
</evidence>
<keyword evidence="1" id="KW-0812">Transmembrane</keyword>
<feature type="transmembrane region" description="Helical" evidence="1">
    <location>
        <begin position="68"/>
        <end position="86"/>
    </location>
</feature>
<keyword evidence="1" id="KW-0472">Membrane</keyword>
<proteinExistence type="predicted"/>
<protein>
    <recommendedName>
        <fullName evidence="4">Histidine kinase</fullName>
    </recommendedName>
</protein>
<dbReference type="Proteomes" id="UP000610611">
    <property type="component" value="Unassembled WGS sequence"/>
</dbReference>
<dbReference type="RefSeq" id="WP_170083124.1">
    <property type="nucleotide sequence ID" value="NZ_WOWB01000001.1"/>
</dbReference>
<reference evidence="2" key="1">
    <citation type="submission" date="2019-12" db="EMBL/GenBank/DDBJ databases">
        <title>The whole-genome sequencing of Haloarcula japonica strain pws8.</title>
        <authorList>
            <person name="Verma D.K."/>
            <person name="Gopal K."/>
            <person name="Prasad E.S."/>
        </authorList>
    </citation>
    <scope>NUCLEOTIDE SEQUENCE</scope>
    <source>
        <strain evidence="2">Pws8</strain>
    </source>
</reference>
<dbReference type="AlphaFoldDB" id="A0A847TS65"/>